<dbReference type="InterPro" id="IPR021471">
    <property type="entry name" value="DUF3124"/>
</dbReference>
<dbReference type="RefSeq" id="WP_015955492.1">
    <property type="nucleotide sequence ID" value="NC_011729.1"/>
</dbReference>
<dbReference type="EMBL" id="CP001291">
    <property type="protein sequence ID" value="ACK71899.1"/>
    <property type="molecule type" value="Genomic_DNA"/>
</dbReference>
<reference evidence="2" key="1">
    <citation type="journal article" date="2011" name="MBio">
        <title>Novel metabolic attributes of the genus Cyanothece, comprising a group of unicellular nitrogen-fixing Cyanobacteria.</title>
        <authorList>
            <person name="Bandyopadhyay A."/>
            <person name="Elvitigala T."/>
            <person name="Welsh E."/>
            <person name="Stockel J."/>
            <person name="Liberton M."/>
            <person name="Min H."/>
            <person name="Sherman L.A."/>
            <person name="Pakrasi H.B."/>
        </authorList>
    </citation>
    <scope>NUCLEOTIDE SEQUENCE [LARGE SCALE GENOMIC DNA]</scope>
    <source>
        <strain evidence="2">PCC 7424</strain>
    </source>
</reference>
<accession>B7KGH2</accession>
<evidence type="ECO:0008006" key="3">
    <source>
        <dbReference type="Google" id="ProtNLM"/>
    </source>
</evidence>
<keyword evidence="2" id="KW-1185">Reference proteome</keyword>
<organism evidence="1 2">
    <name type="scientific">Gloeothece citriformis (strain PCC 7424)</name>
    <name type="common">Cyanothece sp. (strain PCC 7424)</name>
    <dbReference type="NCBI Taxonomy" id="65393"/>
    <lineage>
        <taxon>Bacteria</taxon>
        <taxon>Bacillati</taxon>
        <taxon>Cyanobacteriota</taxon>
        <taxon>Cyanophyceae</taxon>
        <taxon>Oscillatoriophycideae</taxon>
        <taxon>Chroococcales</taxon>
        <taxon>Aphanothecaceae</taxon>
        <taxon>Gloeothece</taxon>
        <taxon>Gloeothece citriformis</taxon>
    </lineage>
</organism>
<dbReference type="STRING" id="65393.PCC7424_3507"/>
<dbReference type="AlphaFoldDB" id="B7KGH2"/>
<evidence type="ECO:0000313" key="2">
    <source>
        <dbReference type="Proteomes" id="UP000002384"/>
    </source>
</evidence>
<dbReference type="Pfam" id="PF11322">
    <property type="entry name" value="DUF3124"/>
    <property type="match status" value="1"/>
</dbReference>
<evidence type="ECO:0000313" key="1">
    <source>
        <dbReference type="EMBL" id="ACK71899.1"/>
    </source>
</evidence>
<protein>
    <recommendedName>
        <fullName evidence="3">DUF3124 domain-containing protein</fullName>
    </recommendedName>
</protein>
<proteinExistence type="predicted"/>
<gene>
    <name evidence="1" type="ordered locus">PCC7424_3507</name>
</gene>
<sequence length="185" mass="20674">MKISHLIIIVICAIFLSFFLSQKTRQESEIDGVEIPNSETSLEKFKKVDLNNNVKITTGQTLYVPVYSHIYHQNPNRGIDLANTLSIRNTDLDNPIIIKSVNYFNSDGQLVTSYLEQPIELSPLTSIDFVVPRSQTQAGASANFIVEWVAQNQVSNPVVEAVMISTISTQGLSWVSEGRVIKTFQ</sequence>
<dbReference type="eggNOG" id="ENOG5032TD0">
    <property type="taxonomic scope" value="Bacteria"/>
</dbReference>
<name>B7KGH2_GLOC7</name>
<dbReference type="OrthoDB" id="283474at2"/>
<dbReference type="Proteomes" id="UP000002384">
    <property type="component" value="Chromosome"/>
</dbReference>
<dbReference type="HOGENOM" id="CLU_112039_2_0_3"/>
<dbReference type="KEGG" id="cyc:PCC7424_3507"/>